<evidence type="ECO:0000256" key="4">
    <source>
        <dbReference type="ARBA" id="ARBA00023121"/>
    </source>
</evidence>
<dbReference type="OrthoDB" id="270970at2759"/>
<evidence type="ECO:0000256" key="6">
    <source>
        <dbReference type="SAM" id="MobiDB-lite"/>
    </source>
</evidence>
<dbReference type="STRING" id="1754191.A0A1Y1V8X9"/>
<organism evidence="10 11">
    <name type="scientific">Piromyces finnis</name>
    <dbReference type="NCBI Taxonomy" id="1754191"/>
    <lineage>
        <taxon>Eukaryota</taxon>
        <taxon>Fungi</taxon>
        <taxon>Fungi incertae sedis</taxon>
        <taxon>Chytridiomycota</taxon>
        <taxon>Chytridiomycota incertae sedis</taxon>
        <taxon>Neocallimastigomycetes</taxon>
        <taxon>Neocallimastigales</taxon>
        <taxon>Neocallimastigaceae</taxon>
        <taxon>Piromyces</taxon>
    </lineage>
</organism>
<dbReference type="GO" id="GO:0006869">
    <property type="term" value="P:lipid transport"/>
    <property type="evidence" value="ECO:0007669"/>
    <property type="project" value="UniProtKB-KW"/>
</dbReference>
<evidence type="ECO:0008006" key="12">
    <source>
        <dbReference type="Google" id="ProtNLM"/>
    </source>
</evidence>
<name>A0A1Y1V8X9_9FUNG</name>
<sequence length="1504" mass="168002">METTENVNTVEPINNNTTDNQIDNQETKPTPELKVTPVPVQEQAPVAESVQPDSETPEVNAASENKPVDNTKLAPGDAHATEIDDSISSISNEDQQSLDDEKSKLGDNDGVIQSDGKKITIDGPTFISQMFSENPGEVSKFFNMSPKELKKEQEKMKRKGKTMDSKYANLFLLQSIRDECGILVFACLASWLLTRIGFSIYWTFGIMGATLLAYINYNNKQKHLYYNKERKAYNQKVKLNPDNPETINWLNYILQKAWPTAEPLIGGIVMDSVNGVLDDIITNVGLNNLGFDAIKITEFSLGTEAPKLMEMCPSTDTDPNVIKFTCTAKYEPLDTEKISKYDIESGEKRASNICLSIKPAIIPTYVPTKVTDILFVGKLLFVITTMETFPYVKKVEFTFVEQPNIKWELKPLGGMDVMSIPGLDAGIGKIIQMVISSIALEPTRITIDVEDMLKSMTLDQPIGLLKVNFYEGKELKNNSKIGTDDPYAQLSINGNILTKTNVIDNDLNPTWNHVEYVIVSGLIYSDPKNNSDIALIEAMTDNNLKKDSVMGRAEDLNLRHYIALCEYLRKKKIDEAREAAFIESIVKQGITDAREIRKIRKAEKQKRRDELLKKEKGKSFAQKLLDSLEKSAEDYISGLTELEKKEYINQWGNPLVDSDTIVPLYQLNKENKIDTTKPAGTIRMGINYIPLNQFNDNAEDNSADLFSETGIARIWIYKVTKLEKNPNSYCVADIDGKEVMRTNVRKYNNNPSFGAFKDVFVKNFSTAKLTVAVKNQETGSDSTLGTFSWDLYEIFERIKEDPAANWFKLSSKFEEAAINIGVEWKPLVIDISTSLQKPIGVCRLHLKGARNLKNKETFGTSDPYVKINLSGKEVGVTDIVDKDLNPEWNEVYYLMIRSKNDRLSFEVFDHDEVKNDSKLGKVEVNITDVCRNIKINGEQPLLSKAWENMNPLPEIKMKEHENIAVSVPLFENQSRNQVSKGRIEFDIKYFDFADIGFAEVEKEKEKEEEKIEDILASENTDRTFIDKVQASNLLSGILHVKVFSVKDLPKEAFFNVDVYLEDEPEHILLSSKKTTKPLKESNIEDIVEAFIRNYKTTKIVFAINERNGSSVKKITQYAVPVEQLLVGKTGFKNPFVHICEDNSTKIKLGIQYEPLDMSLQRSELSPQMGNLTVKIDQANVIAADHSGTSDPYVKVMLRGQEIKKTGVIKKTLNPIWNESFTVPIAERMNNKLVFEVYDWNQIGKDESIGQAEVPLYEVYDSEPINIKLPLYKPNKNNEKISCGDITLGLNFQPAIHNIRMHNRLSGNKLVGGVGTVVGGVGNVVGGVAGGVGNVVGGVAGGVVGGVGSIVGGVTRGIKKAGSKKDKNASGSSLKIKVISAEGLKAVDNGGTSDPYVKVQHQKNTFYKTKSIKKTLNPTWNEECSIPFEKDVSDPVIDFIIKDSNKFGKSVDIGFVEINLNEVLFKTDQITITKDFDVQNGPGKLTVQISYAEGVVSNVAPLESP</sequence>
<comment type="subcellular location">
    <subcellularLocation>
        <location evidence="1">Membrane</location>
    </subcellularLocation>
</comment>
<evidence type="ECO:0000259" key="9">
    <source>
        <dbReference type="PROSITE" id="PS51847"/>
    </source>
</evidence>
<dbReference type="GO" id="GO:0008289">
    <property type="term" value="F:lipid binding"/>
    <property type="evidence" value="ECO:0007669"/>
    <property type="project" value="UniProtKB-KW"/>
</dbReference>
<keyword evidence="11" id="KW-1185">Reference proteome</keyword>
<dbReference type="CDD" id="cd00030">
    <property type="entry name" value="C2"/>
    <property type="match status" value="1"/>
</dbReference>
<feature type="compositionally biased region" description="Polar residues" evidence="6">
    <location>
        <begin position="1"/>
        <end position="12"/>
    </location>
</feature>
<evidence type="ECO:0000313" key="11">
    <source>
        <dbReference type="Proteomes" id="UP000193719"/>
    </source>
</evidence>
<comment type="caution">
    <text evidence="10">The sequence shown here is derived from an EMBL/GenBank/DDBJ whole genome shotgun (WGS) entry which is preliminary data.</text>
</comment>
<dbReference type="InterPro" id="IPR000008">
    <property type="entry name" value="C2_dom"/>
</dbReference>
<keyword evidence="2" id="KW-0813">Transport</keyword>
<feature type="compositionally biased region" description="Low complexity" evidence="6">
    <location>
        <begin position="86"/>
        <end position="95"/>
    </location>
</feature>
<reference evidence="10 11" key="1">
    <citation type="submission" date="2016-08" db="EMBL/GenBank/DDBJ databases">
        <title>Genomes of anaerobic fungi encode conserved fungal cellulosomes for biomass hydrolysis.</title>
        <authorList>
            <consortium name="DOE Joint Genome Institute"/>
            <person name="Haitjema C.H."/>
            <person name="Gilmore S.P."/>
            <person name="Henske J.K."/>
            <person name="Solomon K.V."/>
            <person name="De Groot R."/>
            <person name="Kuo A."/>
            <person name="Mondo S.J."/>
            <person name="Salamov A.A."/>
            <person name="Labutti K."/>
            <person name="Zhao Z."/>
            <person name="Chiniquy J."/>
            <person name="Barry K."/>
            <person name="Brewer H.M."/>
            <person name="Purvine S.O."/>
            <person name="Wright A.T."/>
            <person name="Boxma B."/>
            <person name="Van Alen T."/>
            <person name="Hackstein J.H."/>
            <person name="Baker S.E."/>
            <person name="Grigoriev I.V."/>
            <person name="O'Malley M.A."/>
        </authorList>
    </citation>
    <scope>NUCLEOTIDE SEQUENCE [LARGE SCALE GENOMIC DNA]</scope>
    <source>
        <strain evidence="11">finn</strain>
    </source>
</reference>
<reference evidence="10 11" key="2">
    <citation type="submission" date="2016-08" db="EMBL/GenBank/DDBJ databases">
        <title>Pervasive Adenine N6-methylation of Active Genes in Fungi.</title>
        <authorList>
            <consortium name="DOE Joint Genome Institute"/>
            <person name="Mondo S.J."/>
            <person name="Dannebaum R.O."/>
            <person name="Kuo R.C."/>
            <person name="Labutti K."/>
            <person name="Haridas S."/>
            <person name="Kuo A."/>
            <person name="Salamov A."/>
            <person name="Ahrendt S.R."/>
            <person name="Lipzen A."/>
            <person name="Sullivan W."/>
            <person name="Andreopoulos W.B."/>
            <person name="Clum A."/>
            <person name="Lindquist E."/>
            <person name="Daum C."/>
            <person name="Ramamoorthy G.K."/>
            <person name="Gryganskyi A."/>
            <person name="Culley D."/>
            <person name="Magnuson J.K."/>
            <person name="James T.Y."/>
            <person name="O'Malley M.A."/>
            <person name="Stajich J.E."/>
            <person name="Spatafora J.W."/>
            <person name="Visel A."/>
            <person name="Grigoriev I.V."/>
        </authorList>
    </citation>
    <scope>NUCLEOTIDE SEQUENCE [LARGE SCALE GENOMIC DNA]</scope>
    <source>
        <strain evidence="11">finn</strain>
    </source>
</reference>
<dbReference type="PRINTS" id="PR00360">
    <property type="entry name" value="C2DOMAIN"/>
</dbReference>
<dbReference type="Pfam" id="PF00168">
    <property type="entry name" value="C2"/>
    <property type="match status" value="5"/>
</dbReference>
<dbReference type="PROSITE" id="PS51847">
    <property type="entry name" value="SMP"/>
    <property type="match status" value="1"/>
</dbReference>
<gene>
    <name evidence="10" type="ORF">BCR36DRAFT_328417</name>
</gene>
<evidence type="ECO:0000256" key="2">
    <source>
        <dbReference type="ARBA" id="ARBA00022448"/>
    </source>
</evidence>
<dbReference type="InterPro" id="IPR052455">
    <property type="entry name" value="Tricalbin_domain"/>
</dbReference>
<keyword evidence="7" id="KW-1133">Transmembrane helix</keyword>
<feature type="domain" description="C2" evidence="8">
    <location>
        <begin position="823"/>
        <end position="939"/>
    </location>
</feature>
<accession>A0A1Y1V8X9</accession>
<feature type="transmembrane region" description="Helical" evidence="7">
    <location>
        <begin position="167"/>
        <end position="193"/>
    </location>
</feature>
<dbReference type="GO" id="GO:0016020">
    <property type="term" value="C:membrane"/>
    <property type="evidence" value="ECO:0007669"/>
    <property type="project" value="UniProtKB-SubCell"/>
</dbReference>
<dbReference type="InterPro" id="IPR035892">
    <property type="entry name" value="C2_domain_sf"/>
</dbReference>
<evidence type="ECO:0000256" key="3">
    <source>
        <dbReference type="ARBA" id="ARBA00023055"/>
    </source>
</evidence>
<evidence type="ECO:0000256" key="5">
    <source>
        <dbReference type="ARBA" id="ARBA00023136"/>
    </source>
</evidence>
<evidence type="ECO:0000256" key="1">
    <source>
        <dbReference type="ARBA" id="ARBA00004370"/>
    </source>
</evidence>
<keyword evidence="4" id="KW-0446">Lipid-binding</keyword>
<dbReference type="PANTHER" id="PTHR46980">
    <property type="entry name" value="TRICALBIN-1-RELATED"/>
    <property type="match status" value="1"/>
</dbReference>
<dbReference type="EMBL" id="MCFH01000024">
    <property type="protein sequence ID" value="ORX49323.1"/>
    <property type="molecule type" value="Genomic_DNA"/>
</dbReference>
<evidence type="ECO:0000259" key="8">
    <source>
        <dbReference type="PROSITE" id="PS50004"/>
    </source>
</evidence>
<dbReference type="Proteomes" id="UP000193719">
    <property type="component" value="Unassembled WGS sequence"/>
</dbReference>
<evidence type="ECO:0000256" key="7">
    <source>
        <dbReference type="SAM" id="Phobius"/>
    </source>
</evidence>
<keyword evidence="5 7" id="KW-0472">Membrane</keyword>
<dbReference type="Pfam" id="PF25669">
    <property type="entry name" value="SMP_MUG190-like"/>
    <property type="match status" value="1"/>
</dbReference>
<dbReference type="Gene3D" id="2.60.40.150">
    <property type="entry name" value="C2 domain"/>
    <property type="match status" value="5"/>
</dbReference>
<dbReference type="SUPFAM" id="SSF49562">
    <property type="entry name" value="C2 domain (Calcium/lipid-binding domain, CaLB)"/>
    <property type="match status" value="5"/>
</dbReference>
<feature type="domain" description="C2" evidence="8">
    <location>
        <begin position="690"/>
        <end position="807"/>
    </location>
</feature>
<proteinExistence type="predicted"/>
<feature type="domain" description="C2" evidence="8">
    <location>
        <begin position="1151"/>
        <end position="1268"/>
    </location>
</feature>
<dbReference type="InterPro" id="IPR031468">
    <property type="entry name" value="SMP_LBD"/>
</dbReference>
<feature type="domain" description="C2" evidence="8">
    <location>
        <begin position="1354"/>
        <end position="1473"/>
    </location>
</feature>
<evidence type="ECO:0000313" key="10">
    <source>
        <dbReference type="EMBL" id="ORX49323.1"/>
    </source>
</evidence>
<dbReference type="CDD" id="cd21678">
    <property type="entry name" value="SMP_TCB"/>
    <property type="match status" value="1"/>
</dbReference>
<feature type="domain" description="C2" evidence="8">
    <location>
        <begin position="441"/>
        <end position="577"/>
    </location>
</feature>
<dbReference type="PANTHER" id="PTHR46980:SF2">
    <property type="entry name" value="TRICALBIN-1-RELATED"/>
    <property type="match status" value="1"/>
</dbReference>
<feature type="region of interest" description="Disordered" evidence="6">
    <location>
        <begin position="1"/>
        <end position="117"/>
    </location>
</feature>
<dbReference type="PROSITE" id="PS50004">
    <property type="entry name" value="C2"/>
    <property type="match status" value="5"/>
</dbReference>
<protein>
    <recommendedName>
        <fullName evidence="12">Tricalbin</fullName>
    </recommendedName>
</protein>
<keyword evidence="3" id="KW-0445">Lipid transport</keyword>
<keyword evidence="7" id="KW-0812">Transmembrane</keyword>
<feature type="domain" description="SMP-LTD" evidence="9">
    <location>
        <begin position="243"/>
        <end position="450"/>
    </location>
</feature>
<dbReference type="SMART" id="SM00239">
    <property type="entry name" value="C2"/>
    <property type="match status" value="5"/>
</dbReference>
<feature type="compositionally biased region" description="Low complexity" evidence="6">
    <location>
        <begin position="13"/>
        <end position="24"/>
    </location>
</feature>